<sequence>MLDGFLRLVIKRSLQGCGRRLFSNLSAIQHWFKRASQRKILQCNGAQHFHNFFQKLGCHFITHYCFYCYREHHPTLGCTCVFRQHLGCDGSVFGNHRAQPSKGHEYRGLHIGLVDSPLASILGKCYH</sequence>
<dbReference type="Proteomes" id="UP000298652">
    <property type="component" value="Chromosome 4"/>
</dbReference>
<gene>
    <name evidence="1" type="ORF">SEVIR_4G002800v2</name>
</gene>
<name>A0A4V6D7P8_SETVI</name>
<evidence type="ECO:0000313" key="2">
    <source>
        <dbReference type="Proteomes" id="UP000298652"/>
    </source>
</evidence>
<evidence type="ECO:0000313" key="1">
    <source>
        <dbReference type="EMBL" id="TKW19166.1"/>
    </source>
</evidence>
<keyword evidence="2" id="KW-1185">Reference proteome</keyword>
<reference evidence="1" key="1">
    <citation type="submission" date="2019-03" db="EMBL/GenBank/DDBJ databases">
        <title>WGS assembly of Setaria viridis.</title>
        <authorList>
            <person name="Huang P."/>
            <person name="Jenkins J."/>
            <person name="Grimwood J."/>
            <person name="Barry K."/>
            <person name="Healey A."/>
            <person name="Mamidi S."/>
            <person name="Sreedasyam A."/>
            <person name="Shu S."/>
            <person name="Feldman M."/>
            <person name="Wu J."/>
            <person name="Yu Y."/>
            <person name="Chen C."/>
            <person name="Johnson J."/>
            <person name="Rokhsar D."/>
            <person name="Baxter I."/>
            <person name="Schmutz J."/>
            <person name="Brutnell T."/>
            <person name="Kellogg E."/>
        </authorList>
    </citation>
    <scope>NUCLEOTIDE SEQUENCE [LARGE SCALE GENOMIC DNA]</scope>
</reference>
<dbReference type="AlphaFoldDB" id="A0A4V6D7P8"/>
<accession>A0A4V6D7P8</accession>
<dbReference type="Gramene" id="TKW19166">
    <property type="protein sequence ID" value="TKW19166"/>
    <property type="gene ID" value="SEVIR_4G002800v2"/>
</dbReference>
<proteinExistence type="predicted"/>
<dbReference type="EMBL" id="CM016555">
    <property type="protein sequence ID" value="TKW19166.1"/>
    <property type="molecule type" value="Genomic_DNA"/>
</dbReference>
<organism evidence="1 2">
    <name type="scientific">Setaria viridis</name>
    <name type="common">Green bristlegrass</name>
    <name type="synonym">Setaria italica subsp. viridis</name>
    <dbReference type="NCBI Taxonomy" id="4556"/>
    <lineage>
        <taxon>Eukaryota</taxon>
        <taxon>Viridiplantae</taxon>
        <taxon>Streptophyta</taxon>
        <taxon>Embryophyta</taxon>
        <taxon>Tracheophyta</taxon>
        <taxon>Spermatophyta</taxon>
        <taxon>Magnoliopsida</taxon>
        <taxon>Liliopsida</taxon>
        <taxon>Poales</taxon>
        <taxon>Poaceae</taxon>
        <taxon>PACMAD clade</taxon>
        <taxon>Panicoideae</taxon>
        <taxon>Panicodae</taxon>
        <taxon>Paniceae</taxon>
        <taxon>Cenchrinae</taxon>
        <taxon>Setaria</taxon>
    </lineage>
</organism>
<protein>
    <submittedName>
        <fullName evidence="1">Uncharacterized protein</fullName>
    </submittedName>
</protein>